<dbReference type="PANTHER" id="PTHR43687:SF4">
    <property type="entry name" value="BLR5484 PROTEIN"/>
    <property type="match status" value="1"/>
</dbReference>
<dbReference type="PROSITE" id="PS00198">
    <property type="entry name" value="4FE4S_FER_1"/>
    <property type="match status" value="1"/>
</dbReference>
<dbReference type="GO" id="GO:0008901">
    <property type="term" value="F:ferredoxin hydrogenase activity"/>
    <property type="evidence" value="ECO:0007669"/>
    <property type="project" value="UniProtKB-EC"/>
</dbReference>
<dbReference type="GO" id="GO:0046872">
    <property type="term" value="F:metal ion binding"/>
    <property type="evidence" value="ECO:0007669"/>
    <property type="project" value="UniProtKB-KW"/>
</dbReference>
<reference evidence="6 7" key="1">
    <citation type="submission" date="2018-06" db="EMBL/GenBank/DDBJ databases">
        <authorList>
            <consortium name="Pathogen Informatics"/>
            <person name="Doyle S."/>
        </authorList>
    </citation>
    <scope>NUCLEOTIDE SEQUENCE [LARGE SCALE GENOMIC DNA]</scope>
    <source>
        <strain evidence="6 7">NCTC13102</strain>
    </source>
</reference>
<evidence type="ECO:0000259" key="5">
    <source>
        <dbReference type="PROSITE" id="PS51379"/>
    </source>
</evidence>
<sequence>MSNMIAPDKTPVWVNETRCKACDICVSRCPAGVLGMRLDHHKVLGKVIEVAHPESCIGCCECELHCPDFAIYVADRKEFKFAKLTQEAQERAQKVRENNFMIIDKKEE</sequence>
<keyword evidence="3" id="KW-0408">Iron</keyword>
<dbReference type="GO" id="GO:0051539">
    <property type="term" value="F:4 iron, 4 sulfur cluster binding"/>
    <property type="evidence" value="ECO:0007669"/>
    <property type="project" value="UniProtKB-KW"/>
</dbReference>
<feature type="domain" description="4Fe-4S ferredoxin-type" evidence="5">
    <location>
        <begin position="46"/>
        <end position="76"/>
    </location>
</feature>
<name>A0A2X3B332_9HELI</name>
<dbReference type="Gene3D" id="3.30.70.20">
    <property type="match status" value="1"/>
</dbReference>
<gene>
    <name evidence="6" type="primary">oorD</name>
    <name evidence="6" type="ORF">NCTC13102_00759</name>
</gene>
<dbReference type="InterPro" id="IPR050572">
    <property type="entry name" value="Fe-S_Ferredoxin"/>
</dbReference>
<keyword evidence="6" id="KW-0560">Oxidoreductase</keyword>
<accession>A0A2X3B332</accession>
<proteinExistence type="predicted"/>
<dbReference type="AlphaFoldDB" id="A0A2X3B332"/>
<dbReference type="Proteomes" id="UP000250166">
    <property type="component" value="Unassembled WGS sequence"/>
</dbReference>
<dbReference type="PANTHER" id="PTHR43687">
    <property type="entry name" value="ADENYLYLSULFATE REDUCTASE, BETA SUBUNIT"/>
    <property type="match status" value="1"/>
</dbReference>
<dbReference type="RefSeq" id="WP_023946942.1">
    <property type="nucleotide sequence ID" value="NZ_JAERIV010000018.1"/>
</dbReference>
<evidence type="ECO:0000256" key="2">
    <source>
        <dbReference type="ARBA" id="ARBA00022723"/>
    </source>
</evidence>
<evidence type="ECO:0000256" key="4">
    <source>
        <dbReference type="ARBA" id="ARBA00023014"/>
    </source>
</evidence>
<evidence type="ECO:0000313" key="7">
    <source>
        <dbReference type="Proteomes" id="UP000250166"/>
    </source>
</evidence>
<keyword evidence="2" id="KW-0479">Metal-binding</keyword>
<evidence type="ECO:0000256" key="3">
    <source>
        <dbReference type="ARBA" id="ARBA00023004"/>
    </source>
</evidence>
<dbReference type="NCBIfam" id="NF007205">
    <property type="entry name" value="PRK09626.1"/>
    <property type="match status" value="1"/>
</dbReference>
<dbReference type="InterPro" id="IPR017896">
    <property type="entry name" value="4Fe4S_Fe-S-bd"/>
</dbReference>
<evidence type="ECO:0000256" key="1">
    <source>
        <dbReference type="ARBA" id="ARBA00022485"/>
    </source>
</evidence>
<keyword evidence="1" id="KW-0004">4Fe-4S</keyword>
<dbReference type="InterPro" id="IPR017900">
    <property type="entry name" value="4Fe4S_Fe_S_CS"/>
</dbReference>
<dbReference type="EC" id="1.12.7.2" evidence="6"/>
<evidence type="ECO:0000313" key="6">
    <source>
        <dbReference type="EMBL" id="SQB98302.1"/>
    </source>
</evidence>
<dbReference type="SUPFAM" id="SSF54862">
    <property type="entry name" value="4Fe-4S ferredoxins"/>
    <property type="match status" value="1"/>
</dbReference>
<dbReference type="Pfam" id="PF13187">
    <property type="entry name" value="Fer4_9"/>
    <property type="match status" value="1"/>
</dbReference>
<dbReference type="EMBL" id="UAWL01000006">
    <property type="protein sequence ID" value="SQB98302.1"/>
    <property type="molecule type" value="Genomic_DNA"/>
</dbReference>
<organism evidence="6 7">
    <name type="scientific">Helicobacter fennelliae</name>
    <dbReference type="NCBI Taxonomy" id="215"/>
    <lineage>
        <taxon>Bacteria</taxon>
        <taxon>Pseudomonadati</taxon>
        <taxon>Campylobacterota</taxon>
        <taxon>Epsilonproteobacteria</taxon>
        <taxon>Campylobacterales</taxon>
        <taxon>Helicobacteraceae</taxon>
        <taxon>Helicobacter</taxon>
    </lineage>
</organism>
<feature type="domain" description="4Fe-4S ferredoxin-type" evidence="5">
    <location>
        <begin position="10"/>
        <end position="39"/>
    </location>
</feature>
<dbReference type="PROSITE" id="PS51379">
    <property type="entry name" value="4FE4S_FER_2"/>
    <property type="match status" value="2"/>
</dbReference>
<protein>
    <submittedName>
        <fullName evidence="6">2-oxoglutarate:acceptor oxidoreductase subunit OorD</fullName>
        <ecNumber evidence="6">1.12.7.2</ecNumber>
    </submittedName>
</protein>
<keyword evidence="4" id="KW-0411">Iron-sulfur</keyword>